<evidence type="ECO:0000256" key="6">
    <source>
        <dbReference type="HAMAP-Rule" id="MF_01235"/>
    </source>
</evidence>
<dbReference type="InterPro" id="IPR007260">
    <property type="entry name" value="NanE"/>
</dbReference>
<proteinExistence type="inferred from homology"/>
<dbReference type="Pfam" id="PF04131">
    <property type="entry name" value="NanE"/>
    <property type="match status" value="1"/>
</dbReference>
<dbReference type="PANTHER" id="PTHR36204">
    <property type="entry name" value="N-ACETYLMANNOSAMINE-6-PHOSPHATE 2-EPIMERASE-RELATED"/>
    <property type="match status" value="1"/>
</dbReference>
<dbReference type="CDD" id="cd04729">
    <property type="entry name" value="NanE"/>
    <property type="match status" value="1"/>
</dbReference>
<dbReference type="Proteomes" id="UP000308018">
    <property type="component" value="Unassembled WGS sequence"/>
</dbReference>
<dbReference type="GO" id="GO:0019262">
    <property type="term" value="P:N-acetylneuraminate catabolic process"/>
    <property type="evidence" value="ECO:0007669"/>
    <property type="project" value="UniProtKB-UniRule"/>
</dbReference>
<keyword evidence="4 6" id="KW-0413">Isomerase</keyword>
<name>A0AB38NSL3_9VIBR</name>
<dbReference type="GO" id="GO:0006053">
    <property type="term" value="P:N-acetylmannosamine catabolic process"/>
    <property type="evidence" value="ECO:0007669"/>
    <property type="project" value="TreeGrafter"/>
</dbReference>
<evidence type="ECO:0000256" key="3">
    <source>
        <dbReference type="ARBA" id="ARBA00005081"/>
    </source>
</evidence>
<dbReference type="FunFam" id="3.20.20.70:FF:000035">
    <property type="entry name" value="Putative N-acetylmannosamine-6-phosphate 2-epimerase"/>
    <property type="match status" value="1"/>
</dbReference>
<evidence type="ECO:0000256" key="4">
    <source>
        <dbReference type="ARBA" id="ARBA00023235"/>
    </source>
</evidence>
<comment type="catalytic activity">
    <reaction evidence="1 6">
        <text>an N-acyl-D-glucosamine 6-phosphate = an N-acyl-D-mannosamine 6-phosphate</text>
        <dbReference type="Rhea" id="RHEA:23932"/>
        <dbReference type="ChEBI" id="CHEBI:57599"/>
        <dbReference type="ChEBI" id="CHEBI:57666"/>
        <dbReference type="EC" id="5.1.3.9"/>
    </reaction>
</comment>
<keyword evidence="5 6" id="KW-0119">Carbohydrate metabolism</keyword>
<gene>
    <name evidence="6" type="primary">nanE</name>
    <name evidence="7" type="ORF">FC057_09230</name>
</gene>
<sequence>MHSSNTVTKLIQTRPIVRNKAICINDLKGILHGQTIVSIQPVELSPLAKTEIIVAMAQAAEQAGAKALRIESINNVKAVSEHVSIPIIGIVKRDLENSPVRITPYCSDVTALAEAGATIIAFDATDRIRPESRDAIVTAIKETGCFAMADSSCFEDGLWAHQHGVEIIGSTLSGYVGESEPTEPDFELVKQFSKAGFFTMAEGRYNTPELAAKAIECGATAVTVGSALTRLEVVTNWFNKATQAVEA</sequence>
<comment type="function">
    <text evidence="2 6">Converts N-acetylmannosamine-6-phosphate (ManNAc-6-P) to N-acetylglucosamine-6-phosphate (GlcNAc-6-P).</text>
</comment>
<dbReference type="AlphaFoldDB" id="A0AB38NSL3"/>
<dbReference type="PANTHER" id="PTHR36204:SF1">
    <property type="entry name" value="N-ACETYLMANNOSAMINE-6-PHOSPHATE 2-EPIMERASE-RELATED"/>
    <property type="match status" value="1"/>
</dbReference>
<dbReference type="GO" id="GO:0005829">
    <property type="term" value="C:cytosol"/>
    <property type="evidence" value="ECO:0007669"/>
    <property type="project" value="TreeGrafter"/>
</dbReference>
<dbReference type="SUPFAM" id="SSF51366">
    <property type="entry name" value="Ribulose-phoshate binding barrel"/>
    <property type="match status" value="1"/>
</dbReference>
<reference evidence="7 8" key="1">
    <citation type="submission" date="2019-04" db="EMBL/GenBank/DDBJ databases">
        <title>A reverse ecology approach based on a biological definition of microbial populations.</title>
        <authorList>
            <person name="Arevalo P."/>
            <person name="Vaninsberghe D."/>
            <person name="Elsherbini J."/>
            <person name="Gore J."/>
            <person name="Polz M."/>
        </authorList>
    </citation>
    <scope>NUCLEOTIDE SEQUENCE [LARGE SCALE GENOMIC DNA]</scope>
    <source>
        <strain evidence="7 8">10N.222.45.A8</strain>
    </source>
</reference>
<dbReference type="NCBIfam" id="NF002231">
    <property type="entry name" value="PRK01130.1"/>
    <property type="match status" value="1"/>
</dbReference>
<accession>A0AB38NSL3</accession>
<protein>
    <recommendedName>
        <fullName evidence="6">Putative N-acetylmannosamine-6-phosphate 2-epimerase</fullName>
        <ecNumber evidence="6">5.1.3.9</ecNumber>
    </recommendedName>
    <alternativeName>
        <fullName evidence="6">ManNAc-6-P epimerase</fullName>
    </alternativeName>
</protein>
<evidence type="ECO:0000313" key="8">
    <source>
        <dbReference type="Proteomes" id="UP000308018"/>
    </source>
</evidence>
<evidence type="ECO:0000256" key="2">
    <source>
        <dbReference type="ARBA" id="ARBA00002147"/>
    </source>
</evidence>
<comment type="caution">
    <text evidence="7">The sequence shown here is derived from an EMBL/GenBank/DDBJ whole genome shotgun (WGS) entry which is preliminary data.</text>
</comment>
<evidence type="ECO:0000313" key="7">
    <source>
        <dbReference type="EMBL" id="TKG34674.1"/>
    </source>
</evidence>
<evidence type="ECO:0000256" key="1">
    <source>
        <dbReference type="ARBA" id="ARBA00000056"/>
    </source>
</evidence>
<dbReference type="HAMAP" id="MF_01235">
    <property type="entry name" value="ManNAc6P_epimer"/>
    <property type="match status" value="1"/>
</dbReference>
<dbReference type="EMBL" id="SYVV01000010">
    <property type="protein sequence ID" value="TKG34674.1"/>
    <property type="molecule type" value="Genomic_DNA"/>
</dbReference>
<dbReference type="InterPro" id="IPR013785">
    <property type="entry name" value="Aldolase_TIM"/>
</dbReference>
<comment type="similarity">
    <text evidence="6">Belongs to the NanE family.</text>
</comment>
<dbReference type="GO" id="GO:0005975">
    <property type="term" value="P:carbohydrate metabolic process"/>
    <property type="evidence" value="ECO:0007669"/>
    <property type="project" value="UniProtKB-UniRule"/>
</dbReference>
<dbReference type="GO" id="GO:0047465">
    <property type="term" value="F:N-acylglucosamine-6-phosphate 2-epimerase activity"/>
    <property type="evidence" value="ECO:0007669"/>
    <property type="project" value="UniProtKB-EC"/>
</dbReference>
<organism evidence="7 8">
    <name type="scientific">Vibrio tasmaniensis</name>
    <dbReference type="NCBI Taxonomy" id="212663"/>
    <lineage>
        <taxon>Bacteria</taxon>
        <taxon>Pseudomonadati</taxon>
        <taxon>Pseudomonadota</taxon>
        <taxon>Gammaproteobacteria</taxon>
        <taxon>Vibrionales</taxon>
        <taxon>Vibrionaceae</taxon>
        <taxon>Vibrio</taxon>
    </lineage>
</organism>
<dbReference type="Gene3D" id="3.20.20.70">
    <property type="entry name" value="Aldolase class I"/>
    <property type="match status" value="1"/>
</dbReference>
<dbReference type="EC" id="5.1.3.9" evidence="6"/>
<dbReference type="InterPro" id="IPR011060">
    <property type="entry name" value="RibuloseP-bd_barrel"/>
</dbReference>
<evidence type="ECO:0000256" key="5">
    <source>
        <dbReference type="ARBA" id="ARBA00023277"/>
    </source>
</evidence>
<comment type="pathway">
    <text evidence="3 6">Amino-sugar metabolism; N-acetylneuraminate degradation; D-fructose 6-phosphate from N-acetylneuraminate: step 3/5.</text>
</comment>